<dbReference type="Proteomes" id="UP000887581">
    <property type="component" value="Unplaced"/>
</dbReference>
<feature type="compositionally biased region" description="Low complexity" evidence="1">
    <location>
        <begin position="1"/>
        <end position="26"/>
    </location>
</feature>
<dbReference type="WBParaSite" id="sdigi.contig364.g7768.t1">
    <property type="protein sequence ID" value="sdigi.contig364.g7768.t1"/>
    <property type="gene ID" value="sdigi.contig364.g7768"/>
</dbReference>
<protein>
    <submittedName>
        <fullName evidence="3">Uncharacterized protein</fullName>
    </submittedName>
</protein>
<dbReference type="AlphaFoldDB" id="A0A915PYF8"/>
<evidence type="ECO:0000256" key="1">
    <source>
        <dbReference type="SAM" id="MobiDB-lite"/>
    </source>
</evidence>
<sequence length="38" mass="3835">MIPVVISSNDISDDSNGSSSDATTDGANDIVGKLGRLL</sequence>
<keyword evidence="2" id="KW-1185">Reference proteome</keyword>
<evidence type="ECO:0000313" key="2">
    <source>
        <dbReference type="Proteomes" id="UP000887581"/>
    </source>
</evidence>
<evidence type="ECO:0000313" key="3">
    <source>
        <dbReference type="WBParaSite" id="sdigi.contig364.g7768.t1"/>
    </source>
</evidence>
<reference evidence="3" key="1">
    <citation type="submission" date="2022-11" db="UniProtKB">
        <authorList>
            <consortium name="WormBaseParasite"/>
        </authorList>
    </citation>
    <scope>IDENTIFICATION</scope>
</reference>
<proteinExistence type="predicted"/>
<organism evidence="2 3">
    <name type="scientific">Setaria digitata</name>
    <dbReference type="NCBI Taxonomy" id="48799"/>
    <lineage>
        <taxon>Eukaryota</taxon>
        <taxon>Metazoa</taxon>
        <taxon>Ecdysozoa</taxon>
        <taxon>Nematoda</taxon>
        <taxon>Chromadorea</taxon>
        <taxon>Rhabditida</taxon>
        <taxon>Spirurina</taxon>
        <taxon>Spiruromorpha</taxon>
        <taxon>Filarioidea</taxon>
        <taxon>Setariidae</taxon>
        <taxon>Setaria</taxon>
    </lineage>
</organism>
<accession>A0A915PYF8</accession>
<feature type="region of interest" description="Disordered" evidence="1">
    <location>
        <begin position="1"/>
        <end position="27"/>
    </location>
</feature>
<name>A0A915PYF8_9BILA</name>